<dbReference type="Proteomes" id="UP000178912">
    <property type="component" value="Unassembled WGS sequence"/>
</dbReference>
<evidence type="ECO:0000313" key="2">
    <source>
        <dbReference type="Proteomes" id="UP000178912"/>
    </source>
</evidence>
<keyword evidence="2" id="KW-1185">Reference proteome</keyword>
<dbReference type="EMBL" id="FJUX01000105">
    <property type="protein sequence ID" value="CZT08554.1"/>
    <property type="molecule type" value="Genomic_DNA"/>
</dbReference>
<organism evidence="1 2">
    <name type="scientific">Rhynchosporium agropyri</name>
    <dbReference type="NCBI Taxonomy" id="914238"/>
    <lineage>
        <taxon>Eukaryota</taxon>
        <taxon>Fungi</taxon>
        <taxon>Dikarya</taxon>
        <taxon>Ascomycota</taxon>
        <taxon>Pezizomycotina</taxon>
        <taxon>Leotiomycetes</taxon>
        <taxon>Helotiales</taxon>
        <taxon>Ploettnerulaceae</taxon>
        <taxon>Rhynchosporium</taxon>
    </lineage>
</organism>
<dbReference type="OrthoDB" id="10623999at2759"/>
<reference evidence="2" key="1">
    <citation type="submission" date="2016-03" db="EMBL/GenBank/DDBJ databases">
        <authorList>
            <person name="Guldener U."/>
        </authorList>
    </citation>
    <scope>NUCLEOTIDE SEQUENCE [LARGE SCALE GENOMIC DNA]</scope>
    <source>
        <strain evidence="2">04CH-RAC-A.6.1</strain>
    </source>
</reference>
<name>A0A1E1LDT8_9HELO</name>
<sequence length="246" mass="28821">MSNQAESSSAQTPNEDETKASPKLCWLPYDIFCHIASQSSICSMTCFSLTNKLFYKHLKLMHPKAIPLFSRSERTKYHYLHYNCLKNDLNVGRSVPLGSIGGLKRLGALLRGSMGPKYQMWTFHGYTVFLDTETFGTVTGPRSEKVDELRRVYQELQEWRLSLSGYPLRLQNLRYEKGSQTYIIWKENFRPWSRWSRNIDDMSPEVAEKWRNFIELLYNPPEAHEEPLTEEERRKLLNEGIRMIGL</sequence>
<gene>
    <name evidence="1" type="ORF">RAG0_13576</name>
</gene>
<dbReference type="AlphaFoldDB" id="A0A1E1LDT8"/>
<protein>
    <submittedName>
        <fullName evidence="1">Uncharacterized protein</fullName>
    </submittedName>
</protein>
<evidence type="ECO:0000313" key="1">
    <source>
        <dbReference type="EMBL" id="CZT08554.1"/>
    </source>
</evidence>
<accession>A0A1E1LDT8</accession>
<proteinExistence type="predicted"/>